<gene>
    <name evidence="7" type="ORF">H8Z76_04040</name>
</gene>
<comment type="caution">
    <text evidence="7">The sequence shown here is derived from an EMBL/GenBank/DDBJ whole genome shotgun (WGS) entry which is preliminary data.</text>
</comment>
<keyword evidence="8" id="KW-1185">Reference proteome</keyword>
<dbReference type="PANTHER" id="PTHR30001">
    <property type="entry name" value="RIBONUCLEASE"/>
    <property type="match status" value="1"/>
</dbReference>
<evidence type="ECO:0000313" key="7">
    <source>
        <dbReference type="EMBL" id="MBC5753207.1"/>
    </source>
</evidence>
<evidence type="ECO:0000256" key="5">
    <source>
        <dbReference type="ARBA" id="ARBA00022884"/>
    </source>
</evidence>
<keyword evidence="3" id="KW-0378">Hydrolase</keyword>
<proteinExistence type="predicted"/>
<evidence type="ECO:0000256" key="2">
    <source>
        <dbReference type="ARBA" id="ARBA00022723"/>
    </source>
</evidence>
<dbReference type="Proteomes" id="UP000621540">
    <property type="component" value="Unassembled WGS sequence"/>
</dbReference>
<keyword evidence="5" id="KW-0694">RNA-binding</keyword>
<evidence type="ECO:0000256" key="4">
    <source>
        <dbReference type="ARBA" id="ARBA00022842"/>
    </source>
</evidence>
<name>A0ABR7I8G5_9FIRM</name>
<dbReference type="Pfam" id="PF10150">
    <property type="entry name" value="RNase_E_G"/>
    <property type="match status" value="1"/>
</dbReference>
<dbReference type="SUPFAM" id="SSF50249">
    <property type="entry name" value="Nucleic acid-binding proteins"/>
    <property type="match status" value="1"/>
</dbReference>
<dbReference type="Gene3D" id="2.40.50.140">
    <property type="entry name" value="Nucleic acid-binding proteins"/>
    <property type="match status" value="1"/>
</dbReference>
<sequence length="365" mass="41583">MSILGNIYIGRVSNVVKNLNAAFIQITADGGQGYYPMEKQKNPIFTKKIGKKPLCIGDELLVQVEKEAMKTKDPVLSTNLNFTGNYLVLTTENTKLGISSKLEHDARLHFRELLEAHKKDEYGLIVRTNAKNAADNEILQELEELEQEFMHIKETAVHKTCFSLIHQPEHGFRKTLQDADLASLTEIVTDDREAYLSITSYYEKNPNFAGQVRMYEDPMLPLFKLYSLERELRDALRERVWLKSGAYLVIQPTEALTVIDVNSGKNIAKKSAAENFKKINLEAAGEIARQLRLRNISGICIVDFINMDSEEAKAELMHAFRTELKKDPVPVQLIDITKLGLVELTRKKVQKTLREQINFQKSVDE</sequence>
<dbReference type="CDD" id="cd04453">
    <property type="entry name" value="S1_RNase_E"/>
    <property type="match status" value="1"/>
</dbReference>
<dbReference type="InterPro" id="IPR019307">
    <property type="entry name" value="RNA-bd_AU-1/RNase_E/G"/>
</dbReference>
<comment type="cofactor">
    <cofactor evidence="1">
        <name>Mg(2+)</name>
        <dbReference type="ChEBI" id="CHEBI:18420"/>
    </cofactor>
</comment>
<dbReference type="InterPro" id="IPR004659">
    <property type="entry name" value="RNase_E/G"/>
</dbReference>
<dbReference type="InterPro" id="IPR003029">
    <property type="entry name" value="S1_domain"/>
</dbReference>
<evidence type="ECO:0000313" key="8">
    <source>
        <dbReference type="Proteomes" id="UP000621540"/>
    </source>
</evidence>
<organism evidence="7 8">
    <name type="scientific">Roseburia yibonii</name>
    <dbReference type="NCBI Taxonomy" id="2763063"/>
    <lineage>
        <taxon>Bacteria</taxon>
        <taxon>Bacillati</taxon>
        <taxon>Bacillota</taxon>
        <taxon>Clostridia</taxon>
        <taxon>Lachnospirales</taxon>
        <taxon>Lachnospiraceae</taxon>
        <taxon>Roseburia</taxon>
    </lineage>
</organism>
<reference evidence="7 8" key="1">
    <citation type="submission" date="2020-08" db="EMBL/GenBank/DDBJ databases">
        <title>Genome public.</title>
        <authorList>
            <person name="Liu C."/>
            <person name="Sun Q."/>
        </authorList>
    </citation>
    <scope>NUCLEOTIDE SEQUENCE [LARGE SCALE GENOMIC DNA]</scope>
    <source>
        <strain evidence="7 8">BX0805</strain>
    </source>
</reference>
<keyword evidence="2" id="KW-0479">Metal-binding</keyword>
<accession>A0ABR7I8G5</accession>
<dbReference type="InterPro" id="IPR012340">
    <property type="entry name" value="NA-bd_OB-fold"/>
</dbReference>
<evidence type="ECO:0000256" key="3">
    <source>
        <dbReference type="ARBA" id="ARBA00022801"/>
    </source>
</evidence>
<feature type="domain" description="S1 motif" evidence="6">
    <location>
        <begin position="5"/>
        <end position="79"/>
    </location>
</feature>
<evidence type="ECO:0000256" key="1">
    <source>
        <dbReference type="ARBA" id="ARBA00001946"/>
    </source>
</evidence>
<evidence type="ECO:0000259" key="6">
    <source>
        <dbReference type="PROSITE" id="PS50126"/>
    </source>
</evidence>
<dbReference type="EMBL" id="JACOQH010000002">
    <property type="protein sequence ID" value="MBC5753207.1"/>
    <property type="molecule type" value="Genomic_DNA"/>
</dbReference>
<protein>
    <submittedName>
        <fullName evidence="7">Ribonuclease E/G</fullName>
    </submittedName>
</protein>
<dbReference type="PANTHER" id="PTHR30001:SF0">
    <property type="entry name" value="RIBONUCLEASE G"/>
    <property type="match status" value="1"/>
</dbReference>
<dbReference type="PROSITE" id="PS50126">
    <property type="entry name" value="S1"/>
    <property type="match status" value="1"/>
</dbReference>
<keyword evidence="4" id="KW-0460">Magnesium</keyword>